<dbReference type="RefSeq" id="WP_188641136.1">
    <property type="nucleotide sequence ID" value="NZ_BMID01000001.1"/>
</dbReference>
<feature type="signal peptide" evidence="8">
    <location>
        <begin position="1"/>
        <end position="20"/>
    </location>
</feature>
<evidence type="ECO:0000256" key="2">
    <source>
        <dbReference type="ARBA" id="ARBA00005992"/>
    </source>
</evidence>
<accession>A0ABQ1F5B7</accession>
<dbReference type="EMBL" id="BMID01000001">
    <property type="protein sequence ID" value="GFZ99152.1"/>
    <property type="molecule type" value="Genomic_DNA"/>
</dbReference>
<keyword evidence="11" id="KW-1185">Reference proteome</keyword>
<organism evidence="10 11">
    <name type="scientific">Blastomonas marina</name>
    <dbReference type="NCBI Taxonomy" id="1867408"/>
    <lineage>
        <taxon>Bacteria</taxon>
        <taxon>Pseudomonadati</taxon>
        <taxon>Pseudomonadota</taxon>
        <taxon>Alphaproteobacteria</taxon>
        <taxon>Sphingomonadales</taxon>
        <taxon>Sphingomonadaceae</taxon>
        <taxon>Blastomonas</taxon>
    </lineage>
</organism>
<protein>
    <recommendedName>
        <fullName evidence="9">L,D-TPase catalytic domain-containing protein</fullName>
    </recommendedName>
</protein>
<name>A0ABQ1F5B7_9SPHN</name>
<dbReference type="InterPro" id="IPR038063">
    <property type="entry name" value="Transpep_catalytic_dom"/>
</dbReference>
<dbReference type="CDD" id="cd16913">
    <property type="entry name" value="YkuD_like"/>
    <property type="match status" value="1"/>
</dbReference>
<evidence type="ECO:0000256" key="3">
    <source>
        <dbReference type="ARBA" id="ARBA00022679"/>
    </source>
</evidence>
<evidence type="ECO:0000313" key="10">
    <source>
        <dbReference type="EMBL" id="GFZ99152.1"/>
    </source>
</evidence>
<evidence type="ECO:0000256" key="5">
    <source>
        <dbReference type="ARBA" id="ARBA00022984"/>
    </source>
</evidence>
<keyword evidence="6 7" id="KW-0961">Cell wall biogenesis/degradation</keyword>
<dbReference type="Gene3D" id="2.40.440.10">
    <property type="entry name" value="L,D-transpeptidase catalytic domain-like"/>
    <property type="match status" value="1"/>
</dbReference>
<sequence length="180" mass="19850">MRFAAAILSALALASCAAPEAPVVERVPAARSIDKPFDVTKNVDFILVDKSDRTLTLFREGRAVRTYRDLAFGDAPQGHKQFQGDERTPEGRYRIAYGNPQSSFHLSLKIDYPNAADRAYAKRFGRSPGGDIFIHGQPNGSPEGQKIAYDWTDGCIALSNAEIEELWQTVPDGTPIEIRP</sequence>
<comment type="caution">
    <text evidence="10">The sequence shown here is derived from an EMBL/GenBank/DDBJ whole genome shotgun (WGS) entry which is preliminary data.</text>
</comment>
<dbReference type="Pfam" id="PF03734">
    <property type="entry name" value="YkuD"/>
    <property type="match status" value="1"/>
</dbReference>
<proteinExistence type="inferred from homology"/>
<feature type="domain" description="L,D-TPase catalytic" evidence="9">
    <location>
        <begin position="44"/>
        <end position="179"/>
    </location>
</feature>
<feature type="chain" id="PRO_5046147802" description="L,D-TPase catalytic domain-containing protein" evidence="8">
    <location>
        <begin position="21"/>
        <end position="180"/>
    </location>
</feature>
<keyword evidence="3" id="KW-0808">Transferase</keyword>
<evidence type="ECO:0000256" key="4">
    <source>
        <dbReference type="ARBA" id="ARBA00022960"/>
    </source>
</evidence>
<dbReference type="SUPFAM" id="SSF141523">
    <property type="entry name" value="L,D-transpeptidase catalytic domain-like"/>
    <property type="match status" value="1"/>
</dbReference>
<evidence type="ECO:0000259" key="9">
    <source>
        <dbReference type="PROSITE" id="PS52029"/>
    </source>
</evidence>
<gene>
    <name evidence="10" type="ORF">GCM10010923_04290</name>
</gene>
<keyword evidence="4 7" id="KW-0133">Cell shape</keyword>
<evidence type="ECO:0000256" key="6">
    <source>
        <dbReference type="ARBA" id="ARBA00023316"/>
    </source>
</evidence>
<dbReference type="Proteomes" id="UP000603317">
    <property type="component" value="Unassembled WGS sequence"/>
</dbReference>
<feature type="active site" description="Proton donor/acceptor" evidence="7">
    <location>
        <position position="135"/>
    </location>
</feature>
<keyword evidence="8" id="KW-0732">Signal</keyword>
<dbReference type="InterPro" id="IPR005490">
    <property type="entry name" value="LD_TPept_cat_dom"/>
</dbReference>
<reference evidence="11" key="1">
    <citation type="journal article" date="2019" name="Int. J. Syst. Evol. Microbiol.">
        <title>The Global Catalogue of Microorganisms (GCM) 10K type strain sequencing project: providing services to taxonomists for standard genome sequencing and annotation.</title>
        <authorList>
            <consortium name="The Broad Institute Genomics Platform"/>
            <consortium name="The Broad Institute Genome Sequencing Center for Infectious Disease"/>
            <person name="Wu L."/>
            <person name="Ma J."/>
        </authorList>
    </citation>
    <scope>NUCLEOTIDE SEQUENCE [LARGE SCALE GENOMIC DNA]</scope>
    <source>
        <strain evidence="11">CGMCC 1.15297</strain>
    </source>
</reference>
<comment type="pathway">
    <text evidence="1 7">Cell wall biogenesis; peptidoglycan biosynthesis.</text>
</comment>
<dbReference type="PROSITE" id="PS52029">
    <property type="entry name" value="LD_TPASE"/>
    <property type="match status" value="1"/>
</dbReference>
<dbReference type="PROSITE" id="PS51257">
    <property type="entry name" value="PROKAR_LIPOPROTEIN"/>
    <property type="match status" value="1"/>
</dbReference>
<comment type="similarity">
    <text evidence="2">Belongs to the YkuD family.</text>
</comment>
<evidence type="ECO:0000256" key="7">
    <source>
        <dbReference type="PROSITE-ProRule" id="PRU01373"/>
    </source>
</evidence>
<dbReference type="PANTHER" id="PTHR36699">
    <property type="entry name" value="LD-TRANSPEPTIDASE"/>
    <property type="match status" value="1"/>
</dbReference>
<dbReference type="PANTHER" id="PTHR36699:SF1">
    <property type="entry name" value="L,D-TRANSPEPTIDASE YAFK-RELATED"/>
    <property type="match status" value="1"/>
</dbReference>
<feature type="active site" description="Nucleophile" evidence="7">
    <location>
        <position position="155"/>
    </location>
</feature>
<evidence type="ECO:0000256" key="1">
    <source>
        <dbReference type="ARBA" id="ARBA00004752"/>
    </source>
</evidence>
<keyword evidence="5 7" id="KW-0573">Peptidoglycan synthesis</keyword>
<evidence type="ECO:0000313" key="11">
    <source>
        <dbReference type="Proteomes" id="UP000603317"/>
    </source>
</evidence>
<evidence type="ECO:0000256" key="8">
    <source>
        <dbReference type="SAM" id="SignalP"/>
    </source>
</evidence>